<evidence type="ECO:0000256" key="2">
    <source>
        <dbReference type="ARBA" id="ARBA00009614"/>
    </source>
</evidence>
<dbReference type="Proteomes" id="UP001280121">
    <property type="component" value="Unassembled WGS sequence"/>
</dbReference>
<feature type="chain" id="PRO_5042259524" description="Peptidase metallopeptidase domain-containing protein" evidence="12">
    <location>
        <begin position="28"/>
        <end position="311"/>
    </location>
</feature>
<dbReference type="SMART" id="SM00235">
    <property type="entry name" value="ZnMc"/>
    <property type="match status" value="1"/>
</dbReference>
<feature type="binding site" evidence="10">
    <location>
        <position position="244"/>
    </location>
    <ligand>
        <name>Ca(2+)</name>
        <dbReference type="ChEBI" id="CHEBI:29108"/>
        <label>1</label>
    </ligand>
</feature>
<evidence type="ECO:0000256" key="12">
    <source>
        <dbReference type="SAM" id="SignalP"/>
    </source>
</evidence>
<feature type="binding site" evidence="10">
    <location>
        <position position="229"/>
    </location>
    <ligand>
        <name>Zn(2+)</name>
        <dbReference type="ChEBI" id="CHEBI:29105"/>
        <label>1</label>
    </ligand>
</feature>
<keyword evidence="10" id="KW-0106">Calcium</keyword>
<comment type="cofactor">
    <cofactor evidence="10">
        <name>Ca(2+)</name>
        <dbReference type="ChEBI" id="CHEBI:29108"/>
    </cofactor>
    <text evidence="10">Can bind about 5 Ca(2+) ions per subunit.</text>
</comment>
<keyword evidence="7 10" id="KW-0862">Zinc</keyword>
<feature type="binding site" evidence="10">
    <location>
        <position position="239"/>
    </location>
    <ligand>
        <name>Zn(2+)</name>
        <dbReference type="ChEBI" id="CHEBI:29105"/>
        <label>1</label>
    </ligand>
</feature>
<feature type="short sequence motif" description="Cysteine switch" evidence="11">
    <location>
        <begin position="124"/>
        <end position="142"/>
    </location>
</feature>
<evidence type="ECO:0000313" key="15">
    <source>
        <dbReference type="Proteomes" id="UP001280121"/>
    </source>
</evidence>
<proteinExistence type="inferred from homology"/>
<evidence type="ECO:0000256" key="1">
    <source>
        <dbReference type="ARBA" id="ARBA00004471"/>
    </source>
</evidence>
<dbReference type="InterPro" id="IPR001818">
    <property type="entry name" value="Pept_M10_metallopeptidase"/>
</dbReference>
<keyword evidence="6" id="KW-0378">Hydrolase</keyword>
<feature type="binding site" evidence="10">
    <location>
        <position position="214"/>
    </location>
    <ligand>
        <name>Zn(2+)</name>
        <dbReference type="ChEBI" id="CHEBI:29105"/>
        <label>1</label>
    </ligand>
</feature>
<evidence type="ECO:0000256" key="3">
    <source>
        <dbReference type="ARBA" id="ARBA00022622"/>
    </source>
</evidence>
<protein>
    <recommendedName>
        <fullName evidence="13">Peptidase metallopeptidase domain-containing protein</fullName>
    </recommendedName>
</protein>
<feature type="active site" evidence="9">
    <location>
        <position position="265"/>
    </location>
</feature>
<accession>A0AAD9TDP7</accession>
<keyword evidence="3" id="KW-0325">Glycoprotein</keyword>
<reference evidence="14" key="1">
    <citation type="journal article" date="2023" name="Plant J.">
        <title>Genome sequences and population genomics provide insights into the demographic history, inbreeding, and mutation load of two 'living fossil' tree species of Dipteronia.</title>
        <authorList>
            <person name="Feng Y."/>
            <person name="Comes H.P."/>
            <person name="Chen J."/>
            <person name="Zhu S."/>
            <person name="Lu R."/>
            <person name="Zhang X."/>
            <person name="Li P."/>
            <person name="Qiu J."/>
            <person name="Olsen K.M."/>
            <person name="Qiu Y."/>
        </authorList>
    </citation>
    <scope>NUCLEOTIDE SEQUENCE</scope>
    <source>
        <strain evidence="14">KIB01</strain>
    </source>
</reference>
<evidence type="ECO:0000256" key="9">
    <source>
        <dbReference type="PIRSR" id="PIRSR621190-1"/>
    </source>
</evidence>
<dbReference type="CDD" id="cd04278">
    <property type="entry name" value="ZnMc_MMP"/>
    <property type="match status" value="1"/>
</dbReference>
<keyword evidence="8" id="KW-0482">Metalloprotease</keyword>
<dbReference type="PANTHER" id="PTHR10201:SF311">
    <property type="entry name" value="PEPTIDASE METALLOPEPTIDASE DOMAIN-CONTAINING PROTEIN"/>
    <property type="match status" value="1"/>
</dbReference>
<evidence type="ECO:0000256" key="6">
    <source>
        <dbReference type="ARBA" id="ARBA00022801"/>
    </source>
</evidence>
<keyword evidence="3" id="KW-0449">Lipoprotein</keyword>
<dbReference type="SUPFAM" id="SSF47090">
    <property type="entry name" value="PGBD-like"/>
    <property type="match status" value="1"/>
</dbReference>
<dbReference type="Pfam" id="PF01471">
    <property type="entry name" value="PG_binding_1"/>
    <property type="match status" value="1"/>
</dbReference>
<gene>
    <name evidence="14" type="ORF">Ddye_028954</name>
</gene>
<feature type="binding site" evidence="10">
    <location>
        <position position="264"/>
    </location>
    <ligand>
        <name>Zn(2+)</name>
        <dbReference type="ChEBI" id="CHEBI:29105"/>
        <label>2</label>
        <note>catalytic</note>
    </ligand>
</feature>
<dbReference type="GO" id="GO:0004222">
    <property type="term" value="F:metalloendopeptidase activity"/>
    <property type="evidence" value="ECO:0007669"/>
    <property type="project" value="InterPro"/>
</dbReference>
<dbReference type="SUPFAM" id="SSF55486">
    <property type="entry name" value="Metalloproteases ('zincins'), catalytic domain"/>
    <property type="match status" value="1"/>
</dbReference>
<dbReference type="Pfam" id="PF00413">
    <property type="entry name" value="Peptidase_M10"/>
    <property type="match status" value="1"/>
</dbReference>
<dbReference type="EMBL" id="JANJYI010000009">
    <property type="protein sequence ID" value="KAK2634162.1"/>
    <property type="molecule type" value="Genomic_DNA"/>
</dbReference>
<feature type="binding site" evidence="10">
    <location>
        <position position="216"/>
    </location>
    <ligand>
        <name>Zn(2+)</name>
        <dbReference type="ChEBI" id="CHEBI:29105"/>
        <label>1</label>
    </ligand>
</feature>
<dbReference type="PRINTS" id="PR00138">
    <property type="entry name" value="MATRIXIN"/>
</dbReference>
<comment type="similarity">
    <text evidence="2">Belongs to the peptidase M10A family. Matrix metalloproteinases (MMPs) subfamily.</text>
</comment>
<keyword evidence="3" id="KW-0472">Membrane</keyword>
<dbReference type="PANTHER" id="PTHR10201">
    <property type="entry name" value="MATRIX METALLOPROTEINASE"/>
    <property type="match status" value="1"/>
</dbReference>
<feature type="binding site" description="in inhibited form" evidence="10">
    <location>
        <position position="126"/>
    </location>
    <ligand>
        <name>Zn(2+)</name>
        <dbReference type="ChEBI" id="CHEBI:29105"/>
        <label>2</label>
        <note>catalytic</note>
    </ligand>
</feature>
<evidence type="ECO:0000256" key="4">
    <source>
        <dbReference type="ARBA" id="ARBA00022670"/>
    </source>
</evidence>
<evidence type="ECO:0000259" key="13">
    <source>
        <dbReference type="SMART" id="SM00235"/>
    </source>
</evidence>
<dbReference type="InterPro" id="IPR036365">
    <property type="entry name" value="PGBD-like_sf"/>
</dbReference>
<feature type="binding site" evidence="10">
    <location>
        <position position="222"/>
    </location>
    <ligand>
        <name>Ca(2+)</name>
        <dbReference type="ChEBI" id="CHEBI:29108"/>
        <label>3</label>
    </ligand>
</feature>
<feature type="domain" description="Peptidase metallopeptidase" evidence="13">
    <location>
        <begin position="150"/>
        <end position="310"/>
    </location>
</feature>
<dbReference type="InterPro" id="IPR021190">
    <property type="entry name" value="Pept_M10A"/>
</dbReference>
<keyword evidence="12" id="KW-0732">Signal</keyword>
<comment type="cofactor">
    <cofactor evidence="10">
        <name>Zn(2+)</name>
        <dbReference type="ChEBI" id="CHEBI:29105"/>
    </cofactor>
    <text evidence="10">Binds 2 Zn(2+) ions per subunit.</text>
</comment>
<feature type="binding site" evidence="10">
    <location>
        <position position="244"/>
    </location>
    <ligand>
        <name>Ca(2+)</name>
        <dbReference type="ChEBI" id="CHEBI:29108"/>
        <label>3</label>
    </ligand>
</feature>
<feature type="binding site" evidence="10">
    <location>
        <position position="274"/>
    </location>
    <ligand>
        <name>Zn(2+)</name>
        <dbReference type="ChEBI" id="CHEBI:29105"/>
        <label>2</label>
        <note>catalytic</note>
    </ligand>
</feature>
<dbReference type="InterPro" id="IPR033739">
    <property type="entry name" value="M10A_MMP"/>
</dbReference>
<dbReference type="InterPro" id="IPR024079">
    <property type="entry name" value="MetalloPept_cat_dom_sf"/>
</dbReference>
<dbReference type="InterPro" id="IPR006026">
    <property type="entry name" value="Peptidase_Metallo"/>
</dbReference>
<feature type="binding site" evidence="10">
    <location>
        <position position="268"/>
    </location>
    <ligand>
        <name>Zn(2+)</name>
        <dbReference type="ChEBI" id="CHEBI:29105"/>
        <label>2</label>
        <note>catalytic</note>
    </ligand>
</feature>
<evidence type="ECO:0000256" key="8">
    <source>
        <dbReference type="ARBA" id="ARBA00023049"/>
    </source>
</evidence>
<dbReference type="GO" id="GO:0006508">
    <property type="term" value="P:proteolysis"/>
    <property type="evidence" value="ECO:0007669"/>
    <property type="project" value="UniProtKB-KW"/>
</dbReference>
<dbReference type="InterPro" id="IPR002477">
    <property type="entry name" value="Peptidoglycan-bd-like"/>
</dbReference>
<dbReference type="GO" id="GO:0098552">
    <property type="term" value="C:side of membrane"/>
    <property type="evidence" value="ECO:0007669"/>
    <property type="project" value="UniProtKB-KW"/>
</dbReference>
<comment type="subcellular location">
    <subcellularLocation>
        <location evidence="1">Cell membrane</location>
        <topology evidence="1">Lipid-anchor</topology>
        <topology evidence="1">GPI-anchor</topology>
        <orientation evidence="1">Extracellular side</orientation>
    </subcellularLocation>
</comment>
<keyword evidence="3" id="KW-0336">GPI-anchor</keyword>
<dbReference type="GO" id="GO:0005886">
    <property type="term" value="C:plasma membrane"/>
    <property type="evidence" value="ECO:0007669"/>
    <property type="project" value="UniProtKB-SubCell"/>
</dbReference>
<feature type="binding site" evidence="10">
    <location>
        <position position="241"/>
    </location>
    <ligand>
        <name>Ca(2+)</name>
        <dbReference type="ChEBI" id="CHEBI:29108"/>
        <label>3</label>
    </ligand>
</feature>
<dbReference type="GO" id="GO:0008270">
    <property type="term" value="F:zinc ion binding"/>
    <property type="evidence" value="ECO:0007669"/>
    <property type="project" value="InterPro"/>
</dbReference>
<evidence type="ECO:0000313" key="14">
    <source>
        <dbReference type="EMBL" id="KAK2634162.1"/>
    </source>
</evidence>
<dbReference type="GO" id="GO:0030574">
    <property type="term" value="P:collagen catabolic process"/>
    <property type="evidence" value="ECO:0007669"/>
    <property type="project" value="TreeGrafter"/>
</dbReference>
<name>A0AAD9TDP7_9ROSI</name>
<evidence type="ECO:0000256" key="5">
    <source>
        <dbReference type="ARBA" id="ARBA00022723"/>
    </source>
</evidence>
<organism evidence="14 15">
    <name type="scientific">Dipteronia dyeriana</name>
    <dbReference type="NCBI Taxonomy" id="168575"/>
    <lineage>
        <taxon>Eukaryota</taxon>
        <taxon>Viridiplantae</taxon>
        <taxon>Streptophyta</taxon>
        <taxon>Embryophyta</taxon>
        <taxon>Tracheophyta</taxon>
        <taxon>Spermatophyta</taxon>
        <taxon>Magnoliopsida</taxon>
        <taxon>eudicotyledons</taxon>
        <taxon>Gunneridae</taxon>
        <taxon>Pentapetalae</taxon>
        <taxon>rosids</taxon>
        <taxon>malvids</taxon>
        <taxon>Sapindales</taxon>
        <taxon>Sapindaceae</taxon>
        <taxon>Hippocastanoideae</taxon>
        <taxon>Acereae</taxon>
        <taxon>Dipteronia</taxon>
    </lineage>
</organism>
<sequence length="311" mass="35006">MAPNFFLFFVLCFLLSFVVILPKFVESKTDHHNNPFQFLQSLEECQKGQNVKGLQDLKKYLHKFGYLNYDNGHVPTTGLDENVGHDHDQFDDLLESAIKTYQQSYRLNVTGILDSDTINQMLKPRCGVSDHVVNGHKSLHNVAHYQFIPGTPRWSKSHLTYTFSSRVQVPASLQMKSVFQSAFERWAEVSQFSFEEVVPAANADIVIGFHRLDHGDGEPFDGFKGVLAHSLPPSVGKCHFDADEIWSSNPAGVNELDLESVAVHEIGHLLGLGHDPSKPEAIMYPTFSYGRIKRDLNSDDIQGIRTLYGLS</sequence>
<feature type="signal peptide" evidence="12">
    <location>
        <begin position="1"/>
        <end position="27"/>
    </location>
</feature>
<feature type="binding site" evidence="10">
    <location>
        <position position="283"/>
    </location>
    <ligand>
        <name>Zn(2+)</name>
        <dbReference type="ChEBI" id="CHEBI:29105"/>
        <label>2</label>
        <note>catalytic</note>
    </ligand>
</feature>
<keyword evidence="5 10" id="KW-0479">Metal-binding</keyword>
<evidence type="ECO:0000256" key="11">
    <source>
        <dbReference type="PIRSR" id="PIRSR621190-5"/>
    </source>
</evidence>
<keyword evidence="15" id="KW-1185">Reference proteome</keyword>
<dbReference type="GO" id="GO:0031012">
    <property type="term" value="C:extracellular matrix"/>
    <property type="evidence" value="ECO:0007669"/>
    <property type="project" value="InterPro"/>
</dbReference>
<dbReference type="GO" id="GO:0030198">
    <property type="term" value="P:extracellular matrix organization"/>
    <property type="evidence" value="ECO:0007669"/>
    <property type="project" value="TreeGrafter"/>
</dbReference>
<keyword evidence="4" id="KW-0645">Protease</keyword>
<feature type="binding site" evidence="10">
    <location>
        <position position="221"/>
    </location>
    <ligand>
        <name>Ca(2+)</name>
        <dbReference type="ChEBI" id="CHEBI:29108"/>
        <label>3</label>
    </ligand>
</feature>
<dbReference type="Gene3D" id="3.40.390.10">
    <property type="entry name" value="Collagenase (Catalytic Domain)"/>
    <property type="match status" value="1"/>
</dbReference>
<evidence type="ECO:0000256" key="7">
    <source>
        <dbReference type="ARBA" id="ARBA00022833"/>
    </source>
</evidence>
<evidence type="ECO:0000256" key="10">
    <source>
        <dbReference type="PIRSR" id="PIRSR621190-2"/>
    </source>
</evidence>
<comment type="caution">
    <text evidence="14">The sequence shown here is derived from an EMBL/GenBank/DDBJ whole genome shotgun (WGS) entry which is preliminary data.</text>
</comment>
<feature type="binding site" evidence="10">
    <location>
        <position position="204"/>
    </location>
    <ligand>
        <name>Ca(2+)</name>
        <dbReference type="ChEBI" id="CHEBI:29108"/>
        <label>2</label>
    </ligand>
</feature>
<dbReference type="AlphaFoldDB" id="A0AAD9TDP7"/>